<dbReference type="InterPro" id="IPR013120">
    <property type="entry name" value="FAR_NAD-bd"/>
</dbReference>
<dbReference type="PANTHER" id="PTHR48079">
    <property type="entry name" value="PROTEIN YEEZ"/>
    <property type="match status" value="1"/>
</dbReference>
<dbReference type="Pfam" id="PF07993">
    <property type="entry name" value="NAD_binding_4"/>
    <property type="match status" value="1"/>
</dbReference>
<protein>
    <recommendedName>
        <fullName evidence="1">Thioester reductase (TE) domain-containing protein</fullName>
    </recommendedName>
</protein>
<proteinExistence type="predicted"/>
<dbReference type="InterPro" id="IPR036291">
    <property type="entry name" value="NAD(P)-bd_dom_sf"/>
</dbReference>
<dbReference type="PANTHER" id="PTHR48079:SF6">
    <property type="entry name" value="NAD(P)-BINDING DOMAIN-CONTAINING PROTEIN-RELATED"/>
    <property type="match status" value="1"/>
</dbReference>
<reference evidence="2 3" key="1">
    <citation type="journal article" date="2019" name="Int. J. Syst. Evol. Microbiol.">
        <title>The Global Catalogue of Microorganisms (GCM) 10K type strain sequencing project: providing services to taxonomists for standard genome sequencing and annotation.</title>
        <authorList>
            <consortium name="The Broad Institute Genomics Platform"/>
            <consortium name="The Broad Institute Genome Sequencing Center for Infectious Disease"/>
            <person name="Wu L."/>
            <person name="Ma J."/>
        </authorList>
    </citation>
    <scope>NUCLEOTIDE SEQUENCE [LARGE SCALE GENOMIC DNA]</scope>
    <source>
        <strain evidence="2 3">JCM 8201</strain>
    </source>
</reference>
<gene>
    <name evidence="2" type="ORF">GCM10010439_31340</name>
</gene>
<dbReference type="Gene3D" id="3.40.50.720">
    <property type="entry name" value="NAD(P)-binding Rossmann-like Domain"/>
    <property type="match status" value="1"/>
</dbReference>
<evidence type="ECO:0000259" key="1">
    <source>
        <dbReference type="Pfam" id="PF07993"/>
    </source>
</evidence>
<dbReference type="InterPro" id="IPR051783">
    <property type="entry name" value="NAD(P)-dependent_oxidoreduct"/>
</dbReference>
<keyword evidence="3" id="KW-1185">Reference proteome</keyword>
<feature type="domain" description="Thioester reductase (TE)" evidence="1">
    <location>
        <begin position="54"/>
        <end position="198"/>
    </location>
</feature>
<name>A0ABN3U9G9_9ACTN</name>
<evidence type="ECO:0000313" key="3">
    <source>
        <dbReference type="Proteomes" id="UP001501842"/>
    </source>
</evidence>
<comment type="caution">
    <text evidence="2">The sequence shown here is derived from an EMBL/GenBank/DDBJ whole genome shotgun (WGS) entry which is preliminary data.</text>
</comment>
<accession>A0ABN3U9G9</accession>
<sequence length="332" mass="35673">MSTILVTGATGLVGFEVLDALRAAGHEAVGTSRRGDLEAGIVPWTLGEPVPSGLDRSWDVIVHSAADVRWTMTEAEAQAANVATVAALAPLAGPRTRVVHISTAYATGLRGDTDSADPADYRNTYEWSKAHAERLARELFPRLTIVRPPLIVGRRSDGRAARFAGMYTILRGIAMSSVPVIAAEPDAPADVIPVDDLAGLVAECALLPGTGEVHLLAGGKRAPSVEAVVGAMLAGLNGRRAEHGGEPLDAPRIITPDSWHRFFLPFARRHLTVRQNRLLDLLSHFEPYFALTTPLSPTHEIDDVLGCVEASARHWADRNPRLASLDPRPWKT</sequence>
<dbReference type="Proteomes" id="UP001501842">
    <property type="component" value="Unassembled WGS sequence"/>
</dbReference>
<dbReference type="RefSeq" id="WP_344451108.1">
    <property type="nucleotide sequence ID" value="NZ_BAAATZ010000012.1"/>
</dbReference>
<evidence type="ECO:0000313" key="2">
    <source>
        <dbReference type="EMBL" id="GAA2726952.1"/>
    </source>
</evidence>
<dbReference type="EMBL" id="BAAATZ010000012">
    <property type="protein sequence ID" value="GAA2726952.1"/>
    <property type="molecule type" value="Genomic_DNA"/>
</dbReference>
<organism evidence="2 3">
    <name type="scientific">Actinocorallia aurantiaca</name>
    <dbReference type="NCBI Taxonomy" id="46204"/>
    <lineage>
        <taxon>Bacteria</taxon>
        <taxon>Bacillati</taxon>
        <taxon>Actinomycetota</taxon>
        <taxon>Actinomycetes</taxon>
        <taxon>Streptosporangiales</taxon>
        <taxon>Thermomonosporaceae</taxon>
        <taxon>Actinocorallia</taxon>
    </lineage>
</organism>
<dbReference type="SUPFAM" id="SSF51735">
    <property type="entry name" value="NAD(P)-binding Rossmann-fold domains"/>
    <property type="match status" value="1"/>
</dbReference>